<proteinExistence type="predicted"/>
<feature type="transmembrane region" description="Helical" evidence="9">
    <location>
        <begin position="190"/>
        <end position="210"/>
    </location>
</feature>
<organism evidence="12">
    <name type="scientific">uncultured Solirubrobacteraceae bacterium</name>
    <dbReference type="NCBI Taxonomy" id="1162706"/>
    <lineage>
        <taxon>Bacteria</taxon>
        <taxon>Bacillati</taxon>
        <taxon>Actinomycetota</taxon>
        <taxon>Thermoleophilia</taxon>
        <taxon>Solirubrobacterales</taxon>
        <taxon>Solirubrobacteraceae</taxon>
        <taxon>environmental samples</taxon>
    </lineage>
</organism>
<name>A0A6J4TFZ5_9ACTN</name>
<dbReference type="PANTHER" id="PTHR43394">
    <property type="entry name" value="ATP-DEPENDENT PERMEASE MDL1, MITOCHONDRIAL"/>
    <property type="match status" value="1"/>
</dbReference>
<dbReference type="InterPro" id="IPR027417">
    <property type="entry name" value="P-loop_NTPase"/>
</dbReference>
<evidence type="ECO:0000259" key="10">
    <source>
        <dbReference type="PROSITE" id="PS50893"/>
    </source>
</evidence>
<evidence type="ECO:0000256" key="3">
    <source>
        <dbReference type="ARBA" id="ARBA00022475"/>
    </source>
</evidence>
<dbReference type="GO" id="GO:0015421">
    <property type="term" value="F:ABC-type oligopeptide transporter activity"/>
    <property type="evidence" value="ECO:0007669"/>
    <property type="project" value="TreeGrafter"/>
</dbReference>
<dbReference type="SMART" id="SM00382">
    <property type="entry name" value="AAA"/>
    <property type="match status" value="1"/>
</dbReference>
<dbReference type="SUPFAM" id="SSF90123">
    <property type="entry name" value="ABC transporter transmembrane region"/>
    <property type="match status" value="1"/>
</dbReference>
<dbReference type="CDD" id="cd18546">
    <property type="entry name" value="ABC_6TM_Rv0194_D2_like"/>
    <property type="match status" value="1"/>
</dbReference>
<evidence type="ECO:0000256" key="2">
    <source>
        <dbReference type="ARBA" id="ARBA00022448"/>
    </source>
</evidence>
<evidence type="ECO:0000256" key="7">
    <source>
        <dbReference type="ARBA" id="ARBA00022989"/>
    </source>
</evidence>
<keyword evidence="3" id="KW-1003">Cell membrane</keyword>
<evidence type="ECO:0000256" key="9">
    <source>
        <dbReference type="SAM" id="Phobius"/>
    </source>
</evidence>
<gene>
    <name evidence="12" type="ORF">AVDCRST_MAG30-3047</name>
</gene>
<protein>
    <submittedName>
        <fullName evidence="12">Lipid A export ATP-binding/permease protein MsbA</fullName>
    </submittedName>
</protein>
<keyword evidence="8 9" id="KW-0472">Membrane</keyword>
<keyword evidence="7 9" id="KW-1133">Transmembrane helix</keyword>
<dbReference type="PANTHER" id="PTHR43394:SF1">
    <property type="entry name" value="ATP-BINDING CASSETTE SUB-FAMILY B MEMBER 10, MITOCHONDRIAL"/>
    <property type="match status" value="1"/>
</dbReference>
<evidence type="ECO:0000259" key="11">
    <source>
        <dbReference type="PROSITE" id="PS50929"/>
    </source>
</evidence>
<dbReference type="InterPro" id="IPR017871">
    <property type="entry name" value="ABC_transporter-like_CS"/>
</dbReference>
<feature type="domain" description="ABC transmembrane type-1" evidence="11">
    <location>
        <begin position="49"/>
        <end position="331"/>
    </location>
</feature>
<feature type="transmembrane region" description="Helical" evidence="9">
    <location>
        <begin position="159"/>
        <end position="184"/>
    </location>
</feature>
<accession>A0A6J4TFZ5</accession>
<keyword evidence="5" id="KW-0547">Nucleotide-binding</keyword>
<dbReference type="Gene3D" id="3.40.50.300">
    <property type="entry name" value="P-loop containing nucleotide triphosphate hydrolases"/>
    <property type="match status" value="1"/>
</dbReference>
<reference evidence="12" key="1">
    <citation type="submission" date="2020-02" db="EMBL/GenBank/DDBJ databases">
        <authorList>
            <person name="Meier V. D."/>
        </authorList>
    </citation>
    <scope>NUCLEOTIDE SEQUENCE</scope>
    <source>
        <strain evidence="12">AVDCRST_MAG30</strain>
    </source>
</reference>
<keyword evidence="2" id="KW-0813">Transport</keyword>
<dbReference type="Pfam" id="PF00664">
    <property type="entry name" value="ABC_membrane"/>
    <property type="match status" value="1"/>
</dbReference>
<dbReference type="GO" id="GO:0005524">
    <property type="term" value="F:ATP binding"/>
    <property type="evidence" value="ECO:0007669"/>
    <property type="project" value="UniProtKB-KW"/>
</dbReference>
<dbReference type="EMBL" id="CADCVS010000392">
    <property type="protein sequence ID" value="CAA9521110.1"/>
    <property type="molecule type" value="Genomic_DNA"/>
</dbReference>
<sequence>MRTRALSPETTPELGRLADVRRRLRAGQGRGRKLRGLLELLRPYRTRTILMFVALLFATAAALAPPPLAKLAIDEGITPRDLGTLNWVVVAFLVSALVYWGATYAQTYLVGWVGQRVLQDLRVQIFAHLQTLSIGFYSRRQAGVIISRMTNDVQALDQLVTDGVVTLFGSTLTLIGTAGILLWLDVELALLTFLIFPVLGIASLAFRIVSADAYRLTREKVAAITGYLQESLSGIRVVRAFAQEPRHMRRFSELNQENREANATTVRLNAAYFPGVEMLSAVATVGILVYGGFQVIDGEMQIGTLVAFITAVALFFDPIQSLSQLYTTYQAGMAALDKIFELLDEEPDLVEREGALELPRLRGDIRFEDVTFSYGEEAGGDALCHVDLAVPPGQTVALVGATGAGKSTFAKLAARFYDPTSGRVLVDGHDLREVSARSLRSQMGIVPQEAFLFSGTIADNIGFGRPDVTDEEIRSAARAVGADAFIEGLEHGYDSEVGERGAQLSAGQRQLVAFARALVADPRILVLDEATSNVDIHTEGRIEEGLRRLLAGRTAIVIAHRLSTIRRAGRIVVLDHGRIVEQGTHEELIEAEGAYWRLYRDWAEQAAA</sequence>
<comment type="subcellular location">
    <subcellularLocation>
        <location evidence="1">Cell membrane</location>
        <topology evidence="1">Multi-pass membrane protein</topology>
    </subcellularLocation>
</comment>
<dbReference type="PROSITE" id="PS50893">
    <property type="entry name" value="ABC_TRANSPORTER_2"/>
    <property type="match status" value="1"/>
</dbReference>
<dbReference type="PROSITE" id="PS50929">
    <property type="entry name" value="ABC_TM1F"/>
    <property type="match status" value="1"/>
</dbReference>
<dbReference type="PROSITE" id="PS00211">
    <property type="entry name" value="ABC_TRANSPORTER_1"/>
    <property type="match status" value="1"/>
</dbReference>
<evidence type="ECO:0000256" key="5">
    <source>
        <dbReference type="ARBA" id="ARBA00022741"/>
    </source>
</evidence>
<feature type="transmembrane region" description="Helical" evidence="9">
    <location>
        <begin position="276"/>
        <end position="296"/>
    </location>
</feature>
<evidence type="ECO:0000256" key="1">
    <source>
        <dbReference type="ARBA" id="ARBA00004651"/>
    </source>
</evidence>
<evidence type="ECO:0000256" key="6">
    <source>
        <dbReference type="ARBA" id="ARBA00022840"/>
    </source>
</evidence>
<dbReference type="SUPFAM" id="SSF52540">
    <property type="entry name" value="P-loop containing nucleoside triphosphate hydrolases"/>
    <property type="match status" value="1"/>
</dbReference>
<feature type="transmembrane region" description="Helical" evidence="9">
    <location>
        <begin position="44"/>
        <end position="64"/>
    </location>
</feature>
<keyword evidence="4 9" id="KW-0812">Transmembrane</keyword>
<dbReference type="AlphaFoldDB" id="A0A6J4TFZ5"/>
<dbReference type="Pfam" id="PF00005">
    <property type="entry name" value="ABC_tran"/>
    <property type="match status" value="1"/>
</dbReference>
<feature type="domain" description="ABC transporter" evidence="10">
    <location>
        <begin position="365"/>
        <end position="601"/>
    </location>
</feature>
<dbReference type="InterPro" id="IPR039421">
    <property type="entry name" value="Type_1_exporter"/>
</dbReference>
<dbReference type="InterPro" id="IPR036640">
    <property type="entry name" value="ABC1_TM_sf"/>
</dbReference>
<dbReference type="InterPro" id="IPR003593">
    <property type="entry name" value="AAA+_ATPase"/>
</dbReference>
<evidence type="ECO:0000256" key="8">
    <source>
        <dbReference type="ARBA" id="ARBA00023136"/>
    </source>
</evidence>
<evidence type="ECO:0000256" key="4">
    <source>
        <dbReference type="ARBA" id="ARBA00022692"/>
    </source>
</evidence>
<dbReference type="Gene3D" id="1.20.1560.10">
    <property type="entry name" value="ABC transporter type 1, transmembrane domain"/>
    <property type="match status" value="1"/>
</dbReference>
<dbReference type="GO" id="GO:0016887">
    <property type="term" value="F:ATP hydrolysis activity"/>
    <property type="evidence" value="ECO:0007669"/>
    <property type="project" value="InterPro"/>
</dbReference>
<keyword evidence="6 12" id="KW-0067">ATP-binding</keyword>
<dbReference type="FunFam" id="3.40.50.300:FF:000299">
    <property type="entry name" value="ABC transporter ATP-binding protein/permease"/>
    <property type="match status" value="1"/>
</dbReference>
<dbReference type="GO" id="GO:0005886">
    <property type="term" value="C:plasma membrane"/>
    <property type="evidence" value="ECO:0007669"/>
    <property type="project" value="UniProtKB-SubCell"/>
</dbReference>
<dbReference type="InterPro" id="IPR011527">
    <property type="entry name" value="ABC1_TM_dom"/>
</dbReference>
<feature type="transmembrane region" description="Helical" evidence="9">
    <location>
        <begin position="84"/>
        <end position="101"/>
    </location>
</feature>
<dbReference type="InterPro" id="IPR003439">
    <property type="entry name" value="ABC_transporter-like_ATP-bd"/>
</dbReference>
<evidence type="ECO:0000313" key="12">
    <source>
        <dbReference type="EMBL" id="CAA9521110.1"/>
    </source>
</evidence>